<evidence type="ECO:0000256" key="1">
    <source>
        <dbReference type="SAM" id="MobiDB-lite"/>
    </source>
</evidence>
<dbReference type="STRING" id="1341132.A0A3F3PQ32"/>
<name>A0A3F3PQ32_9EURO</name>
<organism evidence="2 3">
    <name type="scientific">Aspergillus welwitschiae</name>
    <dbReference type="NCBI Taxonomy" id="1341132"/>
    <lineage>
        <taxon>Eukaryota</taxon>
        <taxon>Fungi</taxon>
        <taxon>Dikarya</taxon>
        <taxon>Ascomycota</taxon>
        <taxon>Pezizomycotina</taxon>
        <taxon>Eurotiomycetes</taxon>
        <taxon>Eurotiomycetidae</taxon>
        <taxon>Eurotiales</taxon>
        <taxon>Aspergillaceae</taxon>
        <taxon>Aspergillus</taxon>
        <taxon>Aspergillus subgen. Circumdati</taxon>
    </lineage>
</organism>
<protein>
    <submittedName>
        <fullName evidence="2">Uncharacterized protein</fullName>
    </submittedName>
</protein>
<sequence>MKAIGHLLAPIRPLASRSAFVRDLYLEVVHRMIKCDCMLLRSQDHNRVGKDVAEHDFRDFQKARLERLDHLARTSSYHVTHPAPDEVLFDDSTGRETPEMPSAPSPRLDALDIRNNSAVQVPPTGLHSDPNLSTGVNVEISAAL</sequence>
<keyword evidence="3" id="KW-1185">Reference proteome</keyword>
<accession>A0A3F3PQ32</accession>
<evidence type="ECO:0000313" key="2">
    <source>
        <dbReference type="EMBL" id="RDH29051.1"/>
    </source>
</evidence>
<dbReference type="RefSeq" id="XP_026622073.1">
    <property type="nucleotide sequence ID" value="XM_026772315.1"/>
</dbReference>
<dbReference type="GeneID" id="38140671"/>
<dbReference type="EMBL" id="KZ852071">
    <property type="protein sequence ID" value="RDH29051.1"/>
    <property type="molecule type" value="Genomic_DNA"/>
</dbReference>
<reference evidence="2 3" key="1">
    <citation type="submission" date="2018-07" db="EMBL/GenBank/DDBJ databases">
        <title>The genomes of Aspergillus section Nigri reveals drivers in fungal speciation.</title>
        <authorList>
            <consortium name="DOE Joint Genome Institute"/>
            <person name="Vesth T.C."/>
            <person name="Nybo J."/>
            <person name="Theobald S."/>
            <person name="Brandl J."/>
            <person name="Frisvad J.C."/>
            <person name="Nielsen K.F."/>
            <person name="Lyhne E.K."/>
            <person name="Kogle M.E."/>
            <person name="Kuo A."/>
            <person name="Riley R."/>
            <person name="Clum A."/>
            <person name="Nolan M."/>
            <person name="Lipzen A."/>
            <person name="Salamov A."/>
            <person name="Henrissat B."/>
            <person name="Wiebenga A."/>
            <person name="De vries R.P."/>
            <person name="Grigoriev I.V."/>
            <person name="Mortensen U.H."/>
            <person name="Andersen M.R."/>
            <person name="Baker S.E."/>
        </authorList>
    </citation>
    <scope>NUCLEOTIDE SEQUENCE [LARGE SCALE GENOMIC DNA]</scope>
    <source>
        <strain evidence="2 3">CBS 139.54b</strain>
    </source>
</reference>
<gene>
    <name evidence="2" type="ORF">BDQ94DRAFT_174299</name>
</gene>
<dbReference type="AlphaFoldDB" id="A0A3F3PQ32"/>
<evidence type="ECO:0000313" key="3">
    <source>
        <dbReference type="Proteomes" id="UP000253729"/>
    </source>
</evidence>
<proteinExistence type="predicted"/>
<feature type="region of interest" description="Disordered" evidence="1">
    <location>
        <begin position="82"/>
        <end position="109"/>
    </location>
</feature>
<dbReference type="Proteomes" id="UP000253729">
    <property type="component" value="Unassembled WGS sequence"/>
</dbReference>